<dbReference type="PANTHER" id="PTHR43793:SF1">
    <property type="entry name" value="FAD SYNTHASE"/>
    <property type="match status" value="1"/>
</dbReference>
<sequence length="411" mass="46399">MVTVYTTGVFDLLHSGHVDTLRRARAMGDKLVVGIQSDESVARQKGKRPVMSAAERMDLLGSLPFVDRCLSYDDIDQRPLLRSLQPGVMVQTEEWIQQTDRSKIIDFLKENNIRLVLLPINKTISSSEIKRRVLENETFARHDISLLRDSLAVLPLNSLLQYEKSDPSKVADLCARMTRSGTFFNPISVGVRGESRVVIDGANRFAALSSLGATRAFVHLIPYDDQASVNLKNNAHFLPVEPERFQELAAAAGLRLAPIGEAEALSQLAARKIPALCIMNQRCWTVAAPESEDHVGVLNRLVGSYIGQIKIYRLSEFSRDDSAQPVKIVFRSFTIDEVEALARRRQTLESGITWHSVLSSMIRFYMPLAVLTEAYTDKQAEEWLAAEMARKIEQNRIRFYPSNVYIFDEWE</sequence>
<keyword evidence="4" id="KW-0067">ATP-binding</keyword>
<keyword evidence="3" id="KW-0547">Nucleotide-binding</keyword>
<dbReference type="SUPFAM" id="SSF52374">
    <property type="entry name" value="Nucleotidylyl transferase"/>
    <property type="match status" value="1"/>
</dbReference>
<gene>
    <name evidence="6" type="ORF">UY92_C0007G0016</name>
</gene>
<dbReference type="GO" id="GO:0005524">
    <property type="term" value="F:ATP binding"/>
    <property type="evidence" value="ECO:0007669"/>
    <property type="project" value="UniProtKB-KW"/>
</dbReference>
<comment type="caution">
    <text evidence="6">The sequence shown here is derived from an EMBL/GenBank/DDBJ whole genome shotgun (WGS) entry which is preliminary data.</text>
</comment>
<keyword evidence="2 6" id="KW-0548">Nucleotidyltransferase</keyword>
<dbReference type="PANTHER" id="PTHR43793">
    <property type="entry name" value="FAD SYNTHASE"/>
    <property type="match status" value="1"/>
</dbReference>
<dbReference type="AlphaFoldDB" id="A0A0G2AM31"/>
<evidence type="ECO:0000256" key="4">
    <source>
        <dbReference type="ARBA" id="ARBA00022840"/>
    </source>
</evidence>
<evidence type="ECO:0000313" key="7">
    <source>
        <dbReference type="Proteomes" id="UP000033870"/>
    </source>
</evidence>
<keyword evidence="1 6" id="KW-0808">Transferase</keyword>
<organism evidence="6 7">
    <name type="scientific">Candidatus Magasanikbacteria bacterium GW2011_GWA2_56_11</name>
    <dbReference type="NCBI Taxonomy" id="1619044"/>
    <lineage>
        <taxon>Bacteria</taxon>
        <taxon>Candidatus Magasanikiibacteriota</taxon>
    </lineage>
</organism>
<accession>A0A0G2AM31</accession>
<dbReference type="InterPro" id="IPR036086">
    <property type="entry name" value="ParB/Sulfiredoxin_sf"/>
</dbReference>
<proteinExistence type="predicted"/>
<dbReference type="NCBIfam" id="TIGR00125">
    <property type="entry name" value="cyt_tran_rel"/>
    <property type="match status" value="1"/>
</dbReference>
<evidence type="ECO:0000256" key="2">
    <source>
        <dbReference type="ARBA" id="ARBA00022695"/>
    </source>
</evidence>
<dbReference type="InterPro" id="IPR023098">
    <property type="entry name" value="SerK/SbnI_C"/>
</dbReference>
<dbReference type="Proteomes" id="UP000033870">
    <property type="component" value="Unassembled WGS sequence"/>
</dbReference>
<evidence type="ECO:0000313" key="6">
    <source>
        <dbReference type="EMBL" id="KKW42377.1"/>
    </source>
</evidence>
<dbReference type="InterPro" id="IPR050385">
    <property type="entry name" value="Archaeal_FAD_synthase"/>
</dbReference>
<name>A0A0G2AM31_9BACT</name>
<evidence type="ECO:0000256" key="3">
    <source>
        <dbReference type="ARBA" id="ARBA00022741"/>
    </source>
</evidence>
<dbReference type="Gene3D" id="3.30.1760.10">
    <property type="entry name" value="Conserved hypothetical protein from pyrococcus furiosus pfu- 392566-001, domain 2"/>
    <property type="match status" value="1"/>
</dbReference>
<dbReference type="STRING" id="1619044.UY92_C0007G0016"/>
<dbReference type="Pfam" id="PF01467">
    <property type="entry name" value="CTP_transf_like"/>
    <property type="match status" value="1"/>
</dbReference>
<dbReference type="InterPro" id="IPR014729">
    <property type="entry name" value="Rossmann-like_a/b/a_fold"/>
</dbReference>
<dbReference type="GO" id="GO:0016779">
    <property type="term" value="F:nucleotidyltransferase activity"/>
    <property type="evidence" value="ECO:0007669"/>
    <property type="project" value="UniProtKB-KW"/>
</dbReference>
<evidence type="ECO:0000259" key="5">
    <source>
        <dbReference type="Pfam" id="PF01467"/>
    </source>
</evidence>
<dbReference type="Gene3D" id="3.40.50.620">
    <property type="entry name" value="HUPs"/>
    <property type="match status" value="1"/>
</dbReference>
<dbReference type="EMBL" id="LCRX01000007">
    <property type="protein sequence ID" value="KKW42377.1"/>
    <property type="molecule type" value="Genomic_DNA"/>
</dbReference>
<evidence type="ECO:0000256" key="1">
    <source>
        <dbReference type="ARBA" id="ARBA00022679"/>
    </source>
</evidence>
<protein>
    <submittedName>
        <fullName evidence="6">Glycerol-3-phosphate cytidylyltransferase</fullName>
    </submittedName>
</protein>
<dbReference type="Gene3D" id="3.90.1530.10">
    <property type="entry name" value="Conserved hypothetical protein from pyrococcus furiosus pfu- 392566-001, ParB domain"/>
    <property type="match status" value="1"/>
</dbReference>
<reference evidence="6 7" key="1">
    <citation type="journal article" date="2015" name="Nature">
        <title>rRNA introns, odd ribosomes, and small enigmatic genomes across a large radiation of phyla.</title>
        <authorList>
            <person name="Brown C.T."/>
            <person name="Hug L.A."/>
            <person name="Thomas B.C."/>
            <person name="Sharon I."/>
            <person name="Castelle C.J."/>
            <person name="Singh A."/>
            <person name="Wilkins M.J."/>
            <person name="Williams K.H."/>
            <person name="Banfield J.F."/>
        </authorList>
    </citation>
    <scope>NUCLEOTIDE SEQUENCE [LARGE SCALE GENOMIC DNA]</scope>
</reference>
<dbReference type="SUPFAM" id="SSF110849">
    <property type="entry name" value="ParB/Sulfiredoxin"/>
    <property type="match status" value="1"/>
</dbReference>
<feature type="domain" description="Cytidyltransferase-like" evidence="5">
    <location>
        <begin position="5"/>
        <end position="132"/>
    </location>
</feature>
<dbReference type="InterPro" id="IPR004821">
    <property type="entry name" value="Cyt_trans-like"/>
</dbReference>